<organism evidence="7 8">
    <name type="scientific">Pengzhenrongella sicca</name>
    <dbReference type="NCBI Taxonomy" id="2819238"/>
    <lineage>
        <taxon>Bacteria</taxon>
        <taxon>Bacillati</taxon>
        <taxon>Actinomycetota</taxon>
        <taxon>Actinomycetes</taxon>
        <taxon>Micrococcales</taxon>
        <taxon>Pengzhenrongella</taxon>
    </lineage>
</organism>
<dbReference type="RefSeq" id="WP_227424127.1">
    <property type="nucleotide sequence ID" value="NZ_CP071868.1"/>
</dbReference>
<dbReference type="InterPro" id="IPR006379">
    <property type="entry name" value="HAD-SF_hydro_IIB"/>
</dbReference>
<evidence type="ECO:0000313" key="7">
    <source>
        <dbReference type="EMBL" id="QTE29821.1"/>
    </source>
</evidence>
<dbReference type="NCBIfam" id="TIGR00685">
    <property type="entry name" value="T6PP"/>
    <property type="match status" value="1"/>
</dbReference>
<evidence type="ECO:0000256" key="6">
    <source>
        <dbReference type="RuleBase" id="RU361117"/>
    </source>
</evidence>
<dbReference type="KEGG" id="psic:J4E96_01945"/>
<evidence type="ECO:0000313" key="8">
    <source>
        <dbReference type="Proteomes" id="UP000663937"/>
    </source>
</evidence>
<evidence type="ECO:0000256" key="2">
    <source>
        <dbReference type="ARBA" id="ARBA00005199"/>
    </source>
</evidence>
<dbReference type="SUPFAM" id="SSF56784">
    <property type="entry name" value="HAD-like"/>
    <property type="match status" value="1"/>
</dbReference>
<dbReference type="EMBL" id="CP071868">
    <property type="protein sequence ID" value="QTE29821.1"/>
    <property type="molecule type" value="Genomic_DNA"/>
</dbReference>
<keyword evidence="6" id="KW-0460">Magnesium</keyword>
<dbReference type="NCBIfam" id="TIGR01484">
    <property type="entry name" value="HAD-SF-IIB"/>
    <property type="match status" value="1"/>
</dbReference>
<dbReference type="EC" id="3.1.3.12" evidence="6"/>
<dbReference type="InterPro" id="IPR023214">
    <property type="entry name" value="HAD_sf"/>
</dbReference>
<dbReference type="GO" id="GO:0005992">
    <property type="term" value="P:trehalose biosynthetic process"/>
    <property type="evidence" value="ECO:0007669"/>
    <property type="project" value="UniProtKB-UniPathway"/>
</dbReference>
<dbReference type="Gene3D" id="3.30.70.1020">
    <property type="entry name" value="Trehalose-6-phosphate phosphatase related protein, domain 2"/>
    <property type="match status" value="1"/>
</dbReference>
<evidence type="ECO:0000256" key="5">
    <source>
        <dbReference type="ARBA" id="ARBA00024179"/>
    </source>
</evidence>
<name>A0A8A4ZEI3_9MICO</name>
<keyword evidence="4 6" id="KW-0378">Hydrolase</keyword>
<dbReference type="Pfam" id="PF02358">
    <property type="entry name" value="Trehalose_PPase"/>
    <property type="match status" value="1"/>
</dbReference>
<dbReference type="InterPro" id="IPR044651">
    <property type="entry name" value="OTSB-like"/>
</dbReference>
<comment type="similarity">
    <text evidence="3 6">Belongs to the trehalose phosphatase family.</text>
</comment>
<comment type="pathway">
    <text evidence="2 6">Glycan biosynthesis; trehalose biosynthesis.</text>
</comment>
<dbReference type="Gene3D" id="3.40.50.1000">
    <property type="entry name" value="HAD superfamily/HAD-like"/>
    <property type="match status" value="1"/>
</dbReference>
<evidence type="ECO:0000256" key="3">
    <source>
        <dbReference type="ARBA" id="ARBA00008770"/>
    </source>
</evidence>
<comment type="function">
    <text evidence="5 6">Removes the phosphate from trehalose 6-phosphate to produce free trehalose.</text>
</comment>
<dbReference type="InterPro" id="IPR036412">
    <property type="entry name" value="HAD-like_sf"/>
</dbReference>
<dbReference type="UniPathway" id="UPA00299"/>
<dbReference type="PANTHER" id="PTHR43768:SF3">
    <property type="entry name" value="TREHALOSE 6-PHOSPHATE PHOSPHATASE"/>
    <property type="match status" value="1"/>
</dbReference>
<dbReference type="AlphaFoldDB" id="A0A8A4ZEI3"/>
<protein>
    <recommendedName>
        <fullName evidence="6">Trehalose 6-phosphate phosphatase</fullName>
        <ecNumber evidence="6">3.1.3.12</ecNumber>
    </recommendedName>
</protein>
<dbReference type="Proteomes" id="UP000663937">
    <property type="component" value="Chromosome"/>
</dbReference>
<evidence type="ECO:0000256" key="4">
    <source>
        <dbReference type="ARBA" id="ARBA00022801"/>
    </source>
</evidence>
<keyword evidence="6" id="KW-0479">Metal-binding</keyword>
<evidence type="ECO:0000256" key="1">
    <source>
        <dbReference type="ARBA" id="ARBA00000500"/>
    </source>
</evidence>
<reference evidence="7" key="1">
    <citation type="submission" date="2021-03" db="EMBL/GenBank/DDBJ databases">
        <title>Pengzhenrongella sicca gen. nov., sp. nov., a new member of suborder Micrococcineae isolated from High-Arctic tundra soil.</title>
        <authorList>
            <person name="Peng F."/>
        </authorList>
    </citation>
    <scope>NUCLEOTIDE SEQUENCE</scope>
    <source>
        <strain evidence="7">LRZ-2</strain>
    </source>
</reference>
<proteinExistence type="inferred from homology"/>
<dbReference type="GO" id="GO:0004805">
    <property type="term" value="F:trehalose-phosphatase activity"/>
    <property type="evidence" value="ECO:0007669"/>
    <property type="project" value="UniProtKB-EC"/>
</dbReference>
<dbReference type="GO" id="GO:0046872">
    <property type="term" value="F:metal ion binding"/>
    <property type="evidence" value="ECO:0007669"/>
    <property type="project" value="UniProtKB-KW"/>
</dbReference>
<accession>A0A8A4ZEI3</accession>
<sequence>MSTNETGASQQAADELEVALADLARDTTRRPLLVALDFDGTLAPLVDDPDQSRMLAPATAALARLATRSDVRLALVSGRSVADLHRQAQAPEGTLLVGSHGGERGRVGEFGLEREPIRLEPEQADLLTRIGAGLTTVARGRDGVWVQHKPAAAVLHTRMAAAADADLATAQALALAGSLGVDALHGKDVVEVAVLRATKGMALQALRAELGSVVVLYAGDDTTDERAFAALTDADVTIKIGPGETLARLRSADPQAFCEQLARWADALAP</sequence>
<gene>
    <name evidence="7" type="primary">otsB</name>
    <name evidence="7" type="ORF">J4E96_01945</name>
</gene>
<comment type="catalytic activity">
    <reaction evidence="1 6">
        <text>alpha,alpha-trehalose 6-phosphate + H2O = alpha,alpha-trehalose + phosphate</text>
        <dbReference type="Rhea" id="RHEA:23420"/>
        <dbReference type="ChEBI" id="CHEBI:15377"/>
        <dbReference type="ChEBI" id="CHEBI:16551"/>
        <dbReference type="ChEBI" id="CHEBI:43474"/>
        <dbReference type="ChEBI" id="CHEBI:58429"/>
        <dbReference type="EC" id="3.1.3.12"/>
    </reaction>
</comment>
<keyword evidence="8" id="KW-1185">Reference proteome</keyword>
<comment type="cofactor">
    <cofactor evidence="6">
        <name>Mg(2+)</name>
        <dbReference type="ChEBI" id="CHEBI:18420"/>
    </cofactor>
</comment>
<dbReference type="PANTHER" id="PTHR43768">
    <property type="entry name" value="TREHALOSE 6-PHOSPHATE PHOSPHATASE"/>
    <property type="match status" value="1"/>
</dbReference>
<dbReference type="InterPro" id="IPR003337">
    <property type="entry name" value="Trehalose_PPase"/>
</dbReference>